<keyword evidence="4" id="KW-1185">Reference proteome</keyword>
<protein>
    <submittedName>
        <fullName evidence="3">Uncharacterized protein</fullName>
    </submittedName>
</protein>
<feature type="transmembrane region" description="Helical" evidence="2">
    <location>
        <begin position="102"/>
        <end position="125"/>
    </location>
</feature>
<organism evidence="3 4">
    <name type="scientific">Byssothecium circinans</name>
    <dbReference type="NCBI Taxonomy" id="147558"/>
    <lineage>
        <taxon>Eukaryota</taxon>
        <taxon>Fungi</taxon>
        <taxon>Dikarya</taxon>
        <taxon>Ascomycota</taxon>
        <taxon>Pezizomycotina</taxon>
        <taxon>Dothideomycetes</taxon>
        <taxon>Pleosporomycetidae</taxon>
        <taxon>Pleosporales</taxon>
        <taxon>Massarineae</taxon>
        <taxon>Massarinaceae</taxon>
        <taxon>Byssothecium</taxon>
    </lineage>
</organism>
<dbReference type="Proteomes" id="UP000800035">
    <property type="component" value="Unassembled WGS sequence"/>
</dbReference>
<feature type="region of interest" description="Disordered" evidence="1">
    <location>
        <begin position="48"/>
        <end position="82"/>
    </location>
</feature>
<keyword evidence="2" id="KW-1133">Transmembrane helix</keyword>
<dbReference type="AlphaFoldDB" id="A0A6A5U3W9"/>
<name>A0A6A5U3W9_9PLEO</name>
<reference evidence="3" key="1">
    <citation type="journal article" date="2020" name="Stud. Mycol.">
        <title>101 Dothideomycetes genomes: a test case for predicting lifestyles and emergence of pathogens.</title>
        <authorList>
            <person name="Haridas S."/>
            <person name="Albert R."/>
            <person name="Binder M."/>
            <person name="Bloem J."/>
            <person name="Labutti K."/>
            <person name="Salamov A."/>
            <person name="Andreopoulos B."/>
            <person name="Baker S."/>
            <person name="Barry K."/>
            <person name="Bills G."/>
            <person name="Bluhm B."/>
            <person name="Cannon C."/>
            <person name="Castanera R."/>
            <person name="Culley D."/>
            <person name="Daum C."/>
            <person name="Ezra D."/>
            <person name="Gonzalez J."/>
            <person name="Henrissat B."/>
            <person name="Kuo A."/>
            <person name="Liang C."/>
            <person name="Lipzen A."/>
            <person name="Lutzoni F."/>
            <person name="Magnuson J."/>
            <person name="Mondo S."/>
            <person name="Nolan M."/>
            <person name="Ohm R."/>
            <person name="Pangilinan J."/>
            <person name="Park H.-J."/>
            <person name="Ramirez L."/>
            <person name="Alfaro M."/>
            <person name="Sun H."/>
            <person name="Tritt A."/>
            <person name="Yoshinaga Y."/>
            <person name="Zwiers L.-H."/>
            <person name="Turgeon B."/>
            <person name="Goodwin S."/>
            <person name="Spatafora J."/>
            <person name="Crous P."/>
            <person name="Grigoriev I."/>
        </authorList>
    </citation>
    <scope>NUCLEOTIDE SEQUENCE</scope>
    <source>
        <strain evidence="3">CBS 675.92</strain>
    </source>
</reference>
<feature type="compositionally biased region" description="Low complexity" evidence="1">
    <location>
        <begin position="50"/>
        <end position="73"/>
    </location>
</feature>
<dbReference type="EMBL" id="ML976993">
    <property type="protein sequence ID" value="KAF1955847.1"/>
    <property type="molecule type" value="Genomic_DNA"/>
</dbReference>
<sequence length="159" mass="17581">MDVLTIATAIAEAPPTSFLPPSYNDPTPLTALITSHFSKQHFAKNKTIVPESPSSPFSTSTTTTSTTTQTTSPSPEPTLHAISPADIPEAWRPKQLERENRNFYVVCGLLAGFFVFAILCIWGVALCSCWWRGECFWHCEEEEGCCLGRGRGRGRKSRE</sequence>
<evidence type="ECO:0000256" key="1">
    <source>
        <dbReference type="SAM" id="MobiDB-lite"/>
    </source>
</evidence>
<evidence type="ECO:0000313" key="3">
    <source>
        <dbReference type="EMBL" id="KAF1955847.1"/>
    </source>
</evidence>
<evidence type="ECO:0000313" key="4">
    <source>
        <dbReference type="Proteomes" id="UP000800035"/>
    </source>
</evidence>
<keyword evidence="2" id="KW-0812">Transmembrane</keyword>
<proteinExistence type="predicted"/>
<keyword evidence="2" id="KW-0472">Membrane</keyword>
<accession>A0A6A5U3W9</accession>
<evidence type="ECO:0000256" key="2">
    <source>
        <dbReference type="SAM" id="Phobius"/>
    </source>
</evidence>
<gene>
    <name evidence="3" type="ORF">CC80DRAFT_80013</name>
</gene>
<dbReference type="OrthoDB" id="10630741at2759"/>